<accession>M4BG66</accession>
<dbReference type="Proteomes" id="UP000011713">
    <property type="component" value="Unassembled WGS sequence"/>
</dbReference>
<reference evidence="1" key="2">
    <citation type="submission" date="2015-06" db="UniProtKB">
        <authorList>
            <consortium name="EnsemblProtists"/>
        </authorList>
    </citation>
    <scope>IDENTIFICATION</scope>
    <source>
        <strain evidence="1">Emoy2</strain>
    </source>
</reference>
<evidence type="ECO:0000313" key="2">
    <source>
        <dbReference type="Proteomes" id="UP000011713"/>
    </source>
</evidence>
<dbReference type="VEuPathDB" id="FungiDB:HpaG805287"/>
<dbReference type="AlphaFoldDB" id="M4BG66"/>
<evidence type="ECO:0000313" key="1">
    <source>
        <dbReference type="EnsemblProtists" id="HpaP805287"/>
    </source>
</evidence>
<reference evidence="2" key="1">
    <citation type="journal article" date="2010" name="Science">
        <title>Signatures of adaptation to obligate biotrophy in the Hyaloperonospora arabidopsidis genome.</title>
        <authorList>
            <person name="Baxter L."/>
            <person name="Tripathy S."/>
            <person name="Ishaque N."/>
            <person name="Boot N."/>
            <person name="Cabral A."/>
            <person name="Kemen E."/>
            <person name="Thines M."/>
            <person name="Ah-Fong A."/>
            <person name="Anderson R."/>
            <person name="Badejoko W."/>
            <person name="Bittner-Eddy P."/>
            <person name="Boore J.L."/>
            <person name="Chibucos M.C."/>
            <person name="Coates M."/>
            <person name="Dehal P."/>
            <person name="Delehaunty K."/>
            <person name="Dong S."/>
            <person name="Downton P."/>
            <person name="Dumas B."/>
            <person name="Fabro G."/>
            <person name="Fronick C."/>
            <person name="Fuerstenberg S.I."/>
            <person name="Fulton L."/>
            <person name="Gaulin E."/>
            <person name="Govers F."/>
            <person name="Hughes L."/>
            <person name="Humphray S."/>
            <person name="Jiang R.H."/>
            <person name="Judelson H."/>
            <person name="Kamoun S."/>
            <person name="Kyung K."/>
            <person name="Meijer H."/>
            <person name="Minx P."/>
            <person name="Morris P."/>
            <person name="Nelson J."/>
            <person name="Phuntumart V."/>
            <person name="Qutob D."/>
            <person name="Rehmany A."/>
            <person name="Rougon-Cardoso A."/>
            <person name="Ryden P."/>
            <person name="Torto-Alalibo T."/>
            <person name="Studholme D."/>
            <person name="Wang Y."/>
            <person name="Win J."/>
            <person name="Wood J."/>
            <person name="Clifton S.W."/>
            <person name="Rogers J."/>
            <person name="Van den Ackerveken G."/>
            <person name="Jones J.D."/>
            <person name="McDowell J.M."/>
            <person name="Beynon J."/>
            <person name="Tyler B.M."/>
        </authorList>
    </citation>
    <scope>NUCLEOTIDE SEQUENCE [LARGE SCALE GENOMIC DNA]</scope>
    <source>
        <strain evidence="2">Emoy2</strain>
    </source>
</reference>
<keyword evidence="2" id="KW-1185">Reference proteome</keyword>
<organism evidence="1 2">
    <name type="scientific">Hyaloperonospora arabidopsidis (strain Emoy2)</name>
    <name type="common">Downy mildew agent</name>
    <name type="synonym">Peronospora arabidopsidis</name>
    <dbReference type="NCBI Taxonomy" id="559515"/>
    <lineage>
        <taxon>Eukaryota</taxon>
        <taxon>Sar</taxon>
        <taxon>Stramenopiles</taxon>
        <taxon>Oomycota</taxon>
        <taxon>Peronosporomycetes</taxon>
        <taxon>Peronosporales</taxon>
        <taxon>Peronosporaceae</taxon>
        <taxon>Hyaloperonospora</taxon>
    </lineage>
</organism>
<proteinExistence type="predicted"/>
<name>M4BG66_HYAAE</name>
<dbReference type="EMBL" id="JH598226">
    <property type="status" value="NOT_ANNOTATED_CDS"/>
    <property type="molecule type" value="Genomic_DNA"/>
</dbReference>
<dbReference type="HOGENOM" id="CLU_2325228_0_0_1"/>
<protein>
    <submittedName>
        <fullName evidence="1">Uncharacterized protein</fullName>
    </submittedName>
</protein>
<dbReference type="InParanoid" id="M4BG66"/>
<sequence>MPTTPSTPETLLKQRVWAGRIPVVFSLDPHEVTTLHAPRHGTPYELSGVPNPRRRRVFPGCSTSFVRYSRWHLVRGQRGPAALAYAVRTNSRSALWSWS</sequence>
<dbReference type="EnsemblProtists" id="HpaT805287">
    <property type="protein sequence ID" value="HpaP805287"/>
    <property type="gene ID" value="HpaG805287"/>
</dbReference>